<feature type="transmembrane region" description="Helical" evidence="8">
    <location>
        <begin position="91"/>
        <end position="111"/>
    </location>
</feature>
<reference evidence="10 11" key="1">
    <citation type="submission" date="2020-08" db="EMBL/GenBank/DDBJ databases">
        <title>Genomic Encyclopedia of Type Strains, Phase IV (KMG-IV): sequencing the most valuable type-strain genomes for metagenomic binning, comparative biology and taxonomic classification.</title>
        <authorList>
            <person name="Goeker M."/>
        </authorList>
    </citation>
    <scope>NUCLEOTIDE SEQUENCE [LARGE SCALE GENOMIC DNA]</scope>
    <source>
        <strain evidence="10 11">DSM 101465</strain>
    </source>
</reference>
<comment type="similarity">
    <text evidence="2">Belongs to the binding-protein-dependent transport system permease family. HisMQ subfamily.</text>
</comment>
<keyword evidence="7 8" id="KW-0472">Membrane</keyword>
<dbReference type="PANTHER" id="PTHR30614">
    <property type="entry name" value="MEMBRANE COMPONENT OF AMINO ACID ABC TRANSPORTER"/>
    <property type="match status" value="1"/>
</dbReference>
<keyword evidence="6 8" id="KW-1133">Transmembrane helix</keyword>
<dbReference type="CDD" id="cd06261">
    <property type="entry name" value="TM_PBP2"/>
    <property type="match status" value="1"/>
</dbReference>
<dbReference type="InterPro" id="IPR035906">
    <property type="entry name" value="MetI-like_sf"/>
</dbReference>
<keyword evidence="5 8" id="KW-0812">Transmembrane</keyword>
<dbReference type="InterPro" id="IPR000515">
    <property type="entry name" value="MetI-like"/>
</dbReference>
<dbReference type="GO" id="GO:0022857">
    <property type="term" value="F:transmembrane transporter activity"/>
    <property type="evidence" value="ECO:0007669"/>
    <property type="project" value="InterPro"/>
</dbReference>
<dbReference type="Gene3D" id="1.10.3720.10">
    <property type="entry name" value="MetI-like"/>
    <property type="match status" value="1"/>
</dbReference>
<dbReference type="InterPro" id="IPR010065">
    <property type="entry name" value="AA_ABC_transptr_permease_3TM"/>
</dbReference>
<protein>
    <submittedName>
        <fullName evidence="10">Polar amino acid transport system permease protein</fullName>
    </submittedName>
</protein>
<evidence type="ECO:0000256" key="4">
    <source>
        <dbReference type="ARBA" id="ARBA00022475"/>
    </source>
</evidence>
<name>A0A841KH24_9HYPH</name>
<keyword evidence="11" id="KW-1185">Reference proteome</keyword>
<evidence type="ECO:0000256" key="6">
    <source>
        <dbReference type="ARBA" id="ARBA00022989"/>
    </source>
</evidence>
<keyword evidence="3 8" id="KW-0813">Transport</keyword>
<dbReference type="Proteomes" id="UP000588017">
    <property type="component" value="Unassembled WGS sequence"/>
</dbReference>
<organism evidence="10 11">
    <name type="scientific">Chelatococcus composti</name>
    <dbReference type="NCBI Taxonomy" id="1743235"/>
    <lineage>
        <taxon>Bacteria</taxon>
        <taxon>Pseudomonadati</taxon>
        <taxon>Pseudomonadota</taxon>
        <taxon>Alphaproteobacteria</taxon>
        <taxon>Hyphomicrobiales</taxon>
        <taxon>Chelatococcaceae</taxon>
        <taxon>Chelatococcus</taxon>
    </lineage>
</organism>
<dbReference type="Pfam" id="PF00528">
    <property type="entry name" value="BPD_transp_1"/>
    <property type="match status" value="1"/>
</dbReference>
<comment type="caution">
    <text evidence="10">The sequence shown here is derived from an EMBL/GenBank/DDBJ whole genome shotgun (WGS) entry which is preliminary data.</text>
</comment>
<dbReference type="GO" id="GO:0043190">
    <property type="term" value="C:ATP-binding cassette (ABC) transporter complex"/>
    <property type="evidence" value="ECO:0007669"/>
    <property type="project" value="InterPro"/>
</dbReference>
<feature type="domain" description="ABC transmembrane type-1" evidence="9">
    <location>
        <begin position="19"/>
        <end position="207"/>
    </location>
</feature>
<dbReference type="AlphaFoldDB" id="A0A841KH24"/>
<dbReference type="NCBIfam" id="TIGR01726">
    <property type="entry name" value="HEQRo_perm_3TM"/>
    <property type="match status" value="1"/>
</dbReference>
<feature type="transmembrane region" description="Helical" evidence="8">
    <location>
        <begin position="144"/>
        <end position="168"/>
    </location>
</feature>
<sequence>MTLNFSQLWRYEDLLAQGTLMTLLLTVIAAGAGTLIGVGGAVLVRGGPRPVRWAIRGYIEVIRNTPALIQLFIIFFVLPSLGLRLPPFEAAAVALSIYFGAYAIEIIRAGLDAIPRAQLEAGQCLGLTRWQVFRHIVLLPALRTIYPAFTSQFVLLLLGTSLASQVSAEELFHVGGFIESRTFRSFEVYAVICAIYFALVMAFKLAFAGLERLIFRWPMRR</sequence>
<dbReference type="SUPFAM" id="SSF161098">
    <property type="entry name" value="MetI-like"/>
    <property type="match status" value="1"/>
</dbReference>
<gene>
    <name evidence="10" type="ORF">HNQ73_002340</name>
</gene>
<comment type="subcellular location">
    <subcellularLocation>
        <location evidence="1">Cell inner membrane</location>
        <topology evidence="1">Multi-pass membrane protein</topology>
    </subcellularLocation>
    <subcellularLocation>
        <location evidence="8">Cell membrane</location>
        <topology evidence="8">Multi-pass membrane protein</topology>
    </subcellularLocation>
</comment>
<dbReference type="InterPro" id="IPR043429">
    <property type="entry name" value="ArtM/GltK/GlnP/TcyL/YhdX-like"/>
</dbReference>
<evidence type="ECO:0000259" key="9">
    <source>
        <dbReference type="PROSITE" id="PS50928"/>
    </source>
</evidence>
<dbReference type="PROSITE" id="PS50928">
    <property type="entry name" value="ABC_TM1"/>
    <property type="match status" value="1"/>
</dbReference>
<dbReference type="EMBL" id="JACHEH010000005">
    <property type="protein sequence ID" value="MBB6168703.1"/>
    <property type="molecule type" value="Genomic_DNA"/>
</dbReference>
<feature type="transmembrane region" description="Helical" evidence="8">
    <location>
        <begin position="65"/>
        <end position="85"/>
    </location>
</feature>
<proteinExistence type="inferred from homology"/>
<dbReference type="PANTHER" id="PTHR30614:SF35">
    <property type="entry name" value="ABC TRANSPORTER PERMEASE PROTEIN"/>
    <property type="match status" value="1"/>
</dbReference>
<keyword evidence="4" id="KW-1003">Cell membrane</keyword>
<evidence type="ECO:0000256" key="8">
    <source>
        <dbReference type="RuleBase" id="RU363032"/>
    </source>
</evidence>
<evidence type="ECO:0000256" key="5">
    <source>
        <dbReference type="ARBA" id="ARBA00022692"/>
    </source>
</evidence>
<evidence type="ECO:0000256" key="3">
    <source>
        <dbReference type="ARBA" id="ARBA00022448"/>
    </source>
</evidence>
<evidence type="ECO:0000313" key="10">
    <source>
        <dbReference type="EMBL" id="MBB6168703.1"/>
    </source>
</evidence>
<evidence type="ECO:0000256" key="7">
    <source>
        <dbReference type="ARBA" id="ARBA00023136"/>
    </source>
</evidence>
<dbReference type="GO" id="GO:0006865">
    <property type="term" value="P:amino acid transport"/>
    <property type="evidence" value="ECO:0007669"/>
    <property type="project" value="TreeGrafter"/>
</dbReference>
<feature type="transmembrane region" description="Helical" evidence="8">
    <location>
        <begin position="188"/>
        <end position="210"/>
    </location>
</feature>
<evidence type="ECO:0000256" key="2">
    <source>
        <dbReference type="ARBA" id="ARBA00010072"/>
    </source>
</evidence>
<evidence type="ECO:0000256" key="1">
    <source>
        <dbReference type="ARBA" id="ARBA00004429"/>
    </source>
</evidence>
<evidence type="ECO:0000313" key="11">
    <source>
        <dbReference type="Proteomes" id="UP000588017"/>
    </source>
</evidence>
<feature type="transmembrane region" description="Helical" evidence="8">
    <location>
        <begin position="20"/>
        <end position="44"/>
    </location>
</feature>
<accession>A0A841KH24</accession>